<dbReference type="PROSITE" id="PS51186">
    <property type="entry name" value="GNAT"/>
    <property type="match status" value="1"/>
</dbReference>
<dbReference type="Gene3D" id="3.40.630.30">
    <property type="match status" value="1"/>
</dbReference>
<dbReference type="GO" id="GO:0016747">
    <property type="term" value="F:acyltransferase activity, transferring groups other than amino-acyl groups"/>
    <property type="evidence" value="ECO:0007669"/>
    <property type="project" value="InterPro"/>
</dbReference>
<proteinExistence type="predicted"/>
<evidence type="ECO:0000256" key="1">
    <source>
        <dbReference type="ARBA" id="ARBA00022679"/>
    </source>
</evidence>
<evidence type="ECO:0000313" key="5">
    <source>
        <dbReference type="Proteomes" id="UP000198339"/>
    </source>
</evidence>
<dbReference type="InterPro" id="IPR016181">
    <property type="entry name" value="Acyl_CoA_acyltransferase"/>
</dbReference>
<reference evidence="4 5" key="1">
    <citation type="submission" date="2017-06" db="EMBL/GenBank/DDBJ databases">
        <authorList>
            <person name="Kim H.J."/>
            <person name="Triplett B.A."/>
        </authorList>
    </citation>
    <scope>NUCLEOTIDE SEQUENCE [LARGE SCALE GENOMIC DNA]</scope>
    <source>
        <strain evidence="4 5">DS15</strain>
    </source>
</reference>
<dbReference type="PANTHER" id="PTHR43420">
    <property type="entry name" value="ACETYLTRANSFERASE"/>
    <property type="match status" value="1"/>
</dbReference>
<dbReference type="Pfam" id="PF00583">
    <property type="entry name" value="Acetyltransf_1"/>
    <property type="match status" value="1"/>
</dbReference>
<dbReference type="RefSeq" id="WP_245836940.1">
    <property type="nucleotide sequence ID" value="NZ_CP076394.1"/>
</dbReference>
<gene>
    <name evidence="4" type="ORF">SAMN06295955_11952</name>
</gene>
<keyword evidence="1 4" id="KW-0808">Transferase</keyword>
<organism evidence="4 5">
    <name type="scientific">Sphingopyxis indica</name>
    <dbReference type="NCBI Taxonomy" id="436663"/>
    <lineage>
        <taxon>Bacteria</taxon>
        <taxon>Pseudomonadati</taxon>
        <taxon>Pseudomonadota</taxon>
        <taxon>Alphaproteobacteria</taxon>
        <taxon>Sphingomonadales</taxon>
        <taxon>Sphingomonadaceae</taxon>
        <taxon>Sphingopyxis</taxon>
    </lineage>
</organism>
<dbReference type="InterPro" id="IPR000182">
    <property type="entry name" value="GNAT_dom"/>
</dbReference>
<evidence type="ECO:0000256" key="2">
    <source>
        <dbReference type="ARBA" id="ARBA00023315"/>
    </source>
</evidence>
<evidence type="ECO:0000313" key="4">
    <source>
        <dbReference type="EMBL" id="SNT25627.1"/>
    </source>
</evidence>
<dbReference type="CDD" id="cd04301">
    <property type="entry name" value="NAT_SF"/>
    <property type="match status" value="1"/>
</dbReference>
<feature type="domain" description="N-acetyltransferase" evidence="3">
    <location>
        <begin position="5"/>
        <end position="153"/>
    </location>
</feature>
<dbReference type="AlphaFoldDB" id="A0A239L4T9"/>
<protein>
    <submittedName>
        <fullName evidence="4">Ribosomal-protein-alanine N-acetyltransferase</fullName>
    </submittedName>
</protein>
<name>A0A239L4T9_9SPHN</name>
<keyword evidence="2" id="KW-0012">Acyltransferase</keyword>
<dbReference type="Proteomes" id="UP000198339">
    <property type="component" value="Unassembled WGS sequence"/>
</dbReference>
<dbReference type="InterPro" id="IPR050680">
    <property type="entry name" value="YpeA/RimI_acetyltransf"/>
</dbReference>
<dbReference type="SUPFAM" id="SSF55729">
    <property type="entry name" value="Acyl-CoA N-acyltransferases (Nat)"/>
    <property type="match status" value="1"/>
</dbReference>
<dbReference type="PANTHER" id="PTHR43420:SF12">
    <property type="entry name" value="N-ACETYLTRANSFERASE DOMAIN-CONTAINING PROTEIN"/>
    <property type="match status" value="1"/>
</dbReference>
<accession>A0A239L4T9</accession>
<sequence>MSGEIRLSDARIADTGAVMRVMEAAFDPAYGEAWSTAQLATLFALSTARVCLAWDGEVPCGFSAARIAGPESELLLLAVDPAWRGRGVGRRLLDDWMRWAANKGVNEYFLEMRADNEAVHLYETAGFAECGRRRQYYRGRDGVVRDAITMRRA</sequence>
<keyword evidence="5" id="KW-1185">Reference proteome</keyword>
<dbReference type="EMBL" id="FZPA01000019">
    <property type="protein sequence ID" value="SNT25627.1"/>
    <property type="molecule type" value="Genomic_DNA"/>
</dbReference>
<evidence type="ECO:0000259" key="3">
    <source>
        <dbReference type="PROSITE" id="PS51186"/>
    </source>
</evidence>